<dbReference type="Gene3D" id="3.90.550.10">
    <property type="entry name" value="Spore Coat Polysaccharide Biosynthesis Protein SpsA, Chain A"/>
    <property type="match status" value="1"/>
</dbReference>
<dbReference type="CDD" id="cd00761">
    <property type="entry name" value="Glyco_tranf_GTA_type"/>
    <property type="match status" value="1"/>
</dbReference>
<dbReference type="SUPFAM" id="SSF53448">
    <property type="entry name" value="Nucleotide-diphospho-sugar transferases"/>
    <property type="match status" value="1"/>
</dbReference>
<comment type="caution">
    <text evidence="2">The sequence shown here is derived from an EMBL/GenBank/DDBJ whole genome shotgun (WGS) entry which is preliminary data.</text>
</comment>
<dbReference type="Pfam" id="PF04389">
    <property type="entry name" value="Peptidase_M28"/>
    <property type="match status" value="1"/>
</dbReference>
<evidence type="ECO:0000313" key="2">
    <source>
        <dbReference type="EMBL" id="CAK8985941.1"/>
    </source>
</evidence>
<dbReference type="InterPro" id="IPR007484">
    <property type="entry name" value="Peptidase_M28"/>
</dbReference>
<keyword evidence="3" id="KW-1185">Reference proteome</keyword>
<reference evidence="2 3" key="1">
    <citation type="submission" date="2024-02" db="EMBL/GenBank/DDBJ databases">
        <authorList>
            <person name="Chen Y."/>
            <person name="Shah S."/>
            <person name="Dougan E. K."/>
            <person name="Thang M."/>
            <person name="Chan C."/>
        </authorList>
    </citation>
    <scope>NUCLEOTIDE SEQUENCE [LARGE SCALE GENOMIC DNA]</scope>
</reference>
<proteinExistence type="predicted"/>
<dbReference type="EMBL" id="CAXAMN010000026">
    <property type="protein sequence ID" value="CAK8985941.1"/>
    <property type="molecule type" value="Genomic_DNA"/>
</dbReference>
<dbReference type="Proteomes" id="UP001642484">
    <property type="component" value="Unassembled WGS sequence"/>
</dbReference>
<organism evidence="2 3">
    <name type="scientific">Durusdinium trenchii</name>
    <dbReference type="NCBI Taxonomy" id="1381693"/>
    <lineage>
        <taxon>Eukaryota</taxon>
        <taxon>Sar</taxon>
        <taxon>Alveolata</taxon>
        <taxon>Dinophyceae</taxon>
        <taxon>Suessiales</taxon>
        <taxon>Symbiodiniaceae</taxon>
        <taxon>Durusdinium</taxon>
    </lineage>
</organism>
<evidence type="ECO:0000259" key="1">
    <source>
        <dbReference type="Pfam" id="PF04389"/>
    </source>
</evidence>
<sequence>MRLAALLLALTRAFELPRIHPEATSLLSDGKWWAQVGDHVVHTPHASSGLSTNIGNYYYAYGSHKALNDELRDKRVGGAGRVHIFHLPEGKESLATTLPKVAGRRDSLSSLVQLNHKDVLSDAKLFPDFELPKDYSSGLSEAGERLEKKVVDSITSDSMMQQLTELVQLGDGTQQTRSYSNPVATANSVRYLQKKFKDMGYQTCKESFSDQNDVVAFLPGSESGSVTIGGHYDSRPFEGLAPGAVDNGSGASAVLAIAKAIADAGVSLAQIAASLPVLNSVMCAGFLANGRCSLVLRLFRKMSLRERAEQFCKKTGRKRCVQLPEEALSWDERECELWFYTDGEFHPREAPASNWHFLGAKESHAGRISVITVTTGDRHRFHELLFWNFQCQAWDDKELIVIETYEDEPSSFLSGKAAWNNNMKVISLQRLPGDDLSIGVKRNIGVHAASGDLIAHFDDDDLYAPGYLAFMSTRMSHFDGAAALKLSSWYVGNAEVGAFGYCDAARLGRRRHMSRKTPEVKVGLYSFGFTLLYHRQVALKLPFADKNLGEDYDWCVELIEKLGQRSLALMPDEFGVCLHVQHGDNVSDIDPFVYTDVPLKEIRSLKVVDSPGFPSFIKLAELVARVEEARHQGNILPPKLAKEARDAGIISDEDAGIA</sequence>
<dbReference type="InterPro" id="IPR029044">
    <property type="entry name" value="Nucleotide-diphossugar_trans"/>
</dbReference>
<evidence type="ECO:0000313" key="3">
    <source>
        <dbReference type="Proteomes" id="UP001642484"/>
    </source>
</evidence>
<name>A0ABP0H8U4_9DINO</name>
<feature type="domain" description="Peptidase M28" evidence="1">
    <location>
        <begin position="214"/>
        <end position="265"/>
    </location>
</feature>
<gene>
    <name evidence="2" type="ORF">CCMP2556_LOCUS333</name>
</gene>
<dbReference type="SUPFAM" id="SSF53187">
    <property type="entry name" value="Zn-dependent exopeptidases"/>
    <property type="match status" value="1"/>
</dbReference>
<accession>A0ABP0H8U4</accession>
<dbReference type="Gene3D" id="3.40.630.10">
    <property type="entry name" value="Zn peptidases"/>
    <property type="match status" value="1"/>
</dbReference>
<protein>
    <recommendedName>
        <fullName evidence="1">Peptidase M28 domain-containing protein</fullName>
    </recommendedName>
</protein>